<dbReference type="GO" id="GO:0016020">
    <property type="term" value="C:membrane"/>
    <property type="evidence" value="ECO:0007669"/>
    <property type="project" value="UniProtKB-SubCell"/>
</dbReference>
<dbReference type="Pfam" id="PF04505">
    <property type="entry name" value="CD225"/>
    <property type="match status" value="1"/>
</dbReference>
<dbReference type="EMBL" id="UYJE01003921">
    <property type="protein sequence ID" value="VDI23393.1"/>
    <property type="molecule type" value="Genomic_DNA"/>
</dbReference>
<dbReference type="InterPro" id="IPR007593">
    <property type="entry name" value="CD225/Dispanin_fam"/>
</dbReference>
<dbReference type="Proteomes" id="UP000596742">
    <property type="component" value="Unassembled WGS sequence"/>
</dbReference>
<gene>
    <name evidence="7" type="ORF">MGAL_10B028052</name>
</gene>
<keyword evidence="5 6" id="KW-0472">Membrane</keyword>
<dbReference type="OrthoDB" id="6127759at2759"/>
<evidence type="ECO:0000313" key="7">
    <source>
        <dbReference type="EMBL" id="VDI23393.1"/>
    </source>
</evidence>
<comment type="subcellular location">
    <subcellularLocation>
        <location evidence="1">Membrane</location>
    </subcellularLocation>
</comment>
<comment type="caution">
    <text evidence="7">The sequence shown here is derived from an EMBL/GenBank/DDBJ whole genome shotgun (WGS) entry which is preliminary data.</text>
</comment>
<reference evidence="7" key="1">
    <citation type="submission" date="2018-11" db="EMBL/GenBank/DDBJ databases">
        <authorList>
            <person name="Alioto T."/>
            <person name="Alioto T."/>
        </authorList>
    </citation>
    <scope>NUCLEOTIDE SEQUENCE</scope>
</reference>
<keyword evidence="4 6" id="KW-1133">Transmembrane helix</keyword>
<feature type="transmembrane region" description="Helical" evidence="6">
    <location>
        <begin position="30"/>
        <end position="50"/>
    </location>
</feature>
<comment type="similarity">
    <text evidence="2">Belongs to the CD225/Dispanin family.</text>
</comment>
<evidence type="ECO:0000256" key="6">
    <source>
        <dbReference type="SAM" id="Phobius"/>
    </source>
</evidence>
<protein>
    <submittedName>
        <fullName evidence="7">Uncharacterized protein</fullName>
    </submittedName>
</protein>
<proteinExistence type="inferred from homology"/>
<evidence type="ECO:0000256" key="4">
    <source>
        <dbReference type="ARBA" id="ARBA00022989"/>
    </source>
</evidence>
<evidence type="ECO:0000256" key="5">
    <source>
        <dbReference type="ARBA" id="ARBA00023136"/>
    </source>
</evidence>
<keyword evidence="8" id="KW-1185">Reference proteome</keyword>
<keyword evidence="3 6" id="KW-0812">Transmembrane</keyword>
<name>A0A8B6DPX9_MYTGA</name>
<evidence type="ECO:0000256" key="3">
    <source>
        <dbReference type="ARBA" id="ARBA00022692"/>
    </source>
</evidence>
<evidence type="ECO:0000256" key="2">
    <source>
        <dbReference type="ARBA" id="ARBA00006843"/>
    </source>
</evidence>
<accession>A0A8B6DPX9</accession>
<organism evidence="7 8">
    <name type="scientific">Mytilus galloprovincialis</name>
    <name type="common">Mediterranean mussel</name>
    <dbReference type="NCBI Taxonomy" id="29158"/>
    <lineage>
        <taxon>Eukaryota</taxon>
        <taxon>Metazoa</taxon>
        <taxon>Spiralia</taxon>
        <taxon>Lophotrochozoa</taxon>
        <taxon>Mollusca</taxon>
        <taxon>Bivalvia</taxon>
        <taxon>Autobranchia</taxon>
        <taxon>Pteriomorphia</taxon>
        <taxon>Mytilida</taxon>
        <taxon>Mytiloidea</taxon>
        <taxon>Mytilidae</taxon>
        <taxon>Mytilinae</taxon>
        <taxon>Mytilus</taxon>
    </lineage>
</organism>
<dbReference type="AlphaFoldDB" id="A0A8B6DPX9"/>
<evidence type="ECO:0000313" key="8">
    <source>
        <dbReference type="Proteomes" id="UP000596742"/>
    </source>
</evidence>
<evidence type="ECO:0000256" key="1">
    <source>
        <dbReference type="ARBA" id="ARBA00004370"/>
    </source>
</evidence>
<sequence>MQEDIVVDIQISKQQHRITTTRPPDLTCEAWFVCCCCIIPLGAVAIALVLDANSAADRGDFERARVSAGIAGILITQTVPRHSQILDQEYNLRKIFAKKPKVENHLLQAEDGDINKLLMITTADACTKLTDYLVLTWIEGRYPQPTWNHHLTEGPRTNNHLEGWHNKLKKRVKTAHPNIFEIINVFKKEQAANEVKKVLYAAGGKMRGKAKKYRKIEERFATLKASLHNGTKDYIQYGDAASYILKLEN</sequence>